<dbReference type="GO" id="GO:0016020">
    <property type="term" value="C:membrane"/>
    <property type="evidence" value="ECO:0007669"/>
    <property type="project" value="UniProtKB-SubCell"/>
</dbReference>
<reference evidence="8 9" key="1">
    <citation type="submission" date="2017-11" db="EMBL/GenBank/DDBJ databases">
        <title>Comparative genomics of Botrytis spp.</title>
        <authorList>
            <person name="Valero-Jimenez C.A."/>
            <person name="Tapia P."/>
            <person name="Veloso J."/>
            <person name="Silva-Moreno E."/>
            <person name="Staats M."/>
            <person name="Valdes J.H."/>
            <person name="Van Kan J.A.L."/>
        </authorList>
    </citation>
    <scope>NUCLEOTIDE SEQUENCE [LARGE SCALE GENOMIC DNA]</scope>
    <source>
        <strain evidence="8 9">MUCL2830</strain>
    </source>
</reference>
<evidence type="ECO:0000256" key="4">
    <source>
        <dbReference type="ARBA" id="ARBA00023136"/>
    </source>
</evidence>
<dbReference type="InterPro" id="IPR052337">
    <property type="entry name" value="SAT4-like"/>
</dbReference>
<evidence type="ECO:0000256" key="6">
    <source>
        <dbReference type="SAM" id="Phobius"/>
    </source>
</evidence>
<feature type="transmembrane region" description="Helical" evidence="6">
    <location>
        <begin position="42"/>
        <end position="64"/>
    </location>
</feature>
<gene>
    <name evidence="8" type="ORF">BOTCAL_0261g00030</name>
</gene>
<sequence length="355" mass="39195">MTYSNPAAIIAISVLFPILGLVAVSLRFYTRVNARVRLGVDDWLTIPALAIECILAGLLIWGAATKALGDHLPAPDVPGPDGYLFSDSNRQVRLLKIQYFFDWIGAFEFGLLKLSILFFYRRIFYTGTRTVFDIINLAFIVFVIIWMLAMGIGAIFLCKTDPRSAWGPVVVIASKCSAQLPFLEGYAISDFIMDVFIWTLPIPKVKEALMVTLAASAARMAIYIVYIVNAFSQSDGETLVTYLLFWTMIECGLGVIVVCLPTLRSLYGKVSPGSILSGIKSALAIRSLESHGSLEPGIQRLDSLDQSGKASSSRSNLRGRNEGTLETYIVATQDLEQQGTVSKHEIRVRDEVEQY</sequence>
<comment type="subcellular location">
    <subcellularLocation>
        <location evidence="1">Membrane</location>
        <topology evidence="1">Multi-pass membrane protein</topology>
    </subcellularLocation>
</comment>
<dbReference type="STRING" id="38488.A0A4Y8CYF3"/>
<feature type="transmembrane region" description="Helical" evidence="6">
    <location>
        <begin position="243"/>
        <end position="263"/>
    </location>
</feature>
<evidence type="ECO:0000313" key="9">
    <source>
        <dbReference type="Proteomes" id="UP000297299"/>
    </source>
</evidence>
<keyword evidence="2 6" id="KW-0812">Transmembrane</keyword>
<dbReference type="AlphaFoldDB" id="A0A4Y8CYF3"/>
<evidence type="ECO:0000256" key="3">
    <source>
        <dbReference type="ARBA" id="ARBA00022989"/>
    </source>
</evidence>
<keyword evidence="3 6" id="KW-1133">Transmembrane helix</keyword>
<evidence type="ECO:0000256" key="1">
    <source>
        <dbReference type="ARBA" id="ARBA00004141"/>
    </source>
</evidence>
<evidence type="ECO:0000259" key="7">
    <source>
        <dbReference type="Pfam" id="PF20684"/>
    </source>
</evidence>
<dbReference type="EMBL" id="PHWZ01000260">
    <property type="protein sequence ID" value="TEY52003.1"/>
    <property type="molecule type" value="Genomic_DNA"/>
</dbReference>
<protein>
    <recommendedName>
        <fullName evidence="7">Rhodopsin domain-containing protein</fullName>
    </recommendedName>
</protein>
<feature type="transmembrane region" description="Helical" evidence="6">
    <location>
        <begin position="177"/>
        <end position="197"/>
    </location>
</feature>
<dbReference type="PANTHER" id="PTHR33048:SF157">
    <property type="entry name" value="INTEGRAL MEMBRANE PROTEIN"/>
    <property type="match status" value="1"/>
</dbReference>
<evidence type="ECO:0000256" key="5">
    <source>
        <dbReference type="ARBA" id="ARBA00038359"/>
    </source>
</evidence>
<dbReference type="Proteomes" id="UP000297299">
    <property type="component" value="Unassembled WGS sequence"/>
</dbReference>
<feature type="transmembrane region" description="Helical" evidence="6">
    <location>
        <begin position="132"/>
        <end position="157"/>
    </location>
</feature>
<keyword evidence="4 6" id="KW-0472">Membrane</keyword>
<accession>A0A4Y8CYF3</accession>
<organism evidence="8 9">
    <name type="scientific">Botryotinia calthae</name>
    <dbReference type="NCBI Taxonomy" id="38488"/>
    <lineage>
        <taxon>Eukaryota</taxon>
        <taxon>Fungi</taxon>
        <taxon>Dikarya</taxon>
        <taxon>Ascomycota</taxon>
        <taxon>Pezizomycotina</taxon>
        <taxon>Leotiomycetes</taxon>
        <taxon>Helotiales</taxon>
        <taxon>Sclerotiniaceae</taxon>
        <taxon>Botryotinia</taxon>
    </lineage>
</organism>
<proteinExistence type="inferred from homology"/>
<dbReference type="OrthoDB" id="5393606at2759"/>
<comment type="caution">
    <text evidence="8">The sequence shown here is derived from an EMBL/GenBank/DDBJ whole genome shotgun (WGS) entry which is preliminary data.</text>
</comment>
<dbReference type="Pfam" id="PF20684">
    <property type="entry name" value="Fung_rhodopsin"/>
    <property type="match status" value="1"/>
</dbReference>
<feature type="transmembrane region" description="Helical" evidence="6">
    <location>
        <begin position="6"/>
        <end position="30"/>
    </location>
</feature>
<evidence type="ECO:0000256" key="2">
    <source>
        <dbReference type="ARBA" id="ARBA00022692"/>
    </source>
</evidence>
<dbReference type="PANTHER" id="PTHR33048">
    <property type="entry name" value="PTH11-LIKE INTEGRAL MEMBRANE PROTEIN (AFU_ORTHOLOGUE AFUA_5G11245)"/>
    <property type="match status" value="1"/>
</dbReference>
<evidence type="ECO:0000313" key="8">
    <source>
        <dbReference type="EMBL" id="TEY52003.1"/>
    </source>
</evidence>
<name>A0A4Y8CYF3_9HELO</name>
<feature type="domain" description="Rhodopsin" evidence="7">
    <location>
        <begin position="26"/>
        <end position="267"/>
    </location>
</feature>
<dbReference type="InterPro" id="IPR049326">
    <property type="entry name" value="Rhodopsin_dom_fungi"/>
</dbReference>
<keyword evidence="9" id="KW-1185">Reference proteome</keyword>
<feature type="transmembrane region" description="Helical" evidence="6">
    <location>
        <begin position="209"/>
        <end position="231"/>
    </location>
</feature>
<feature type="transmembrane region" description="Helical" evidence="6">
    <location>
        <begin position="100"/>
        <end position="120"/>
    </location>
</feature>
<comment type="similarity">
    <text evidence="5">Belongs to the SAT4 family.</text>
</comment>